<evidence type="ECO:0000313" key="2">
    <source>
        <dbReference type="Proteomes" id="UP000276133"/>
    </source>
</evidence>
<accession>A0A3M7RLB2</accession>
<protein>
    <submittedName>
        <fullName evidence="1">Uncharacterized protein</fullName>
    </submittedName>
</protein>
<dbReference type="AlphaFoldDB" id="A0A3M7RLB2"/>
<dbReference type="Proteomes" id="UP000276133">
    <property type="component" value="Unassembled WGS sequence"/>
</dbReference>
<sequence length="154" mass="17216">MMSPQDCDKNNIILIVGPTPSLTGPNVAKIRRPIWRKKIQKFKINCQRTESWQGNRDYLYRPNLCPFLATFEFRCRVGNGLTGVKFRLSSLTKFSIIAELTLLELSLDNFLCLSSFSSTPADIPLVDSPPLLSPSVLLASSSRLDFFSPSITSS</sequence>
<name>A0A3M7RLB2_BRAPC</name>
<reference evidence="1 2" key="1">
    <citation type="journal article" date="2018" name="Sci. Rep.">
        <title>Genomic signatures of local adaptation to the degree of environmental predictability in rotifers.</title>
        <authorList>
            <person name="Franch-Gras L."/>
            <person name="Hahn C."/>
            <person name="Garcia-Roger E.M."/>
            <person name="Carmona M.J."/>
            <person name="Serra M."/>
            <person name="Gomez A."/>
        </authorList>
    </citation>
    <scope>NUCLEOTIDE SEQUENCE [LARGE SCALE GENOMIC DNA]</scope>
    <source>
        <strain evidence="1">HYR1</strain>
    </source>
</reference>
<evidence type="ECO:0000313" key="1">
    <source>
        <dbReference type="EMBL" id="RNA24190.1"/>
    </source>
</evidence>
<comment type="caution">
    <text evidence="1">The sequence shown here is derived from an EMBL/GenBank/DDBJ whole genome shotgun (WGS) entry which is preliminary data.</text>
</comment>
<dbReference type="EMBL" id="REGN01003158">
    <property type="protein sequence ID" value="RNA24190.1"/>
    <property type="molecule type" value="Genomic_DNA"/>
</dbReference>
<proteinExistence type="predicted"/>
<keyword evidence="2" id="KW-1185">Reference proteome</keyword>
<organism evidence="1 2">
    <name type="scientific">Brachionus plicatilis</name>
    <name type="common">Marine rotifer</name>
    <name type="synonym">Brachionus muelleri</name>
    <dbReference type="NCBI Taxonomy" id="10195"/>
    <lineage>
        <taxon>Eukaryota</taxon>
        <taxon>Metazoa</taxon>
        <taxon>Spiralia</taxon>
        <taxon>Gnathifera</taxon>
        <taxon>Rotifera</taxon>
        <taxon>Eurotatoria</taxon>
        <taxon>Monogononta</taxon>
        <taxon>Pseudotrocha</taxon>
        <taxon>Ploima</taxon>
        <taxon>Brachionidae</taxon>
        <taxon>Brachionus</taxon>
    </lineage>
</organism>
<gene>
    <name evidence="1" type="ORF">BpHYR1_047923</name>
</gene>